<keyword evidence="6" id="KW-0560">Oxidoreductase</keyword>
<dbReference type="EMBL" id="SOCP01000001">
    <property type="protein sequence ID" value="TDV57596.1"/>
    <property type="molecule type" value="Genomic_DNA"/>
</dbReference>
<dbReference type="InterPro" id="IPR024011">
    <property type="entry name" value="Biosynth_lucif-like_mOase_dom"/>
</dbReference>
<gene>
    <name evidence="6" type="ORF">CLV71_101467</name>
</gene>
<dbReference type="InterPro" id="IPR011251">
    <property type="entry name" value="Luciferase-like_dom"/>
</dbReference>
<dbReference type="PROSITE" id="PS00012">
    <property type="entry name" value="PHOSPHOPANTETHEINE"/>
    <property type="match status" value="1"/>
</dbReference>
<dbReference type="InterPro" id="IPR006162">
    <property type="entry name" value="Ppantetheine_attach_site"/>
</dbReference>
<comment type="cofactor">
    <cofactor evidence="1">
        <name>pantetheine 4'-phosphate</name>
        <dbReference type="ChEBI" id="CHEBI:47942"/>
    </cofactor>
</comment>
<feature type="region of interest" description="Disordered" evidence="4">
    <location>
        <begin position="1332"/>
        <end position="1352"/>
    </location>
</feature>
<dbReference type="InterPro" id="IPR020806">
    <property type="entry name" value="PKS_PP-bd"/>
</dbReference>
<dbReference type="NCBIfam" id="TIGR04020">
    <property type="entry name" value="seco_metab_LLM"/>
    <property type="match status" value="1"/>
</dbReference>
<dbReference type="Pfam" id="PF00501">
    <property type="entry name" value="AMP-binding"/>
    <property type="match status" value="2"/>
</dbReference>
<dbReference type="InterPro" id="IPR036661">
    <property type="entry name" value="Luciferase-like_sf"/>
</dbReference>
<evidence type="ECO:0000259" key="5">
    <source>
        <dbReference type="PROSITE" id="PS50075"/>
    </source>
</evidence>
<dbReference type="InterPro" id="IPR001242">
    <property type="entry name" value="Condensation_dom"/>
</dbReference>
<keyword evidence="3" id="KW-0597">Phosphoprotein</keyword>
<dbReference type="Gene3D" id="3.40.50.12780">
    <property type="entry name" value="N-terminal domain of ligase-like"/>
    <property type="match status" value="2"/>
</dbReference>
<dbReference type="Gene3D" id="3.30.300.30">
    <property type="match status" value="1"/>
</dbReference>
<dbReference type="InterPro" id="IPR000873">
    <property type="entry name" value="AMP-dep_synth/lig_dom"/>
</dbReference>
<dbReference type="PIRSF" id="PIRSF001617">
    <property type="entry name" value="Alpha-AR"/>
    <property type="match status" value="1"/>
</dbReference>
<organism evidence="6 7">
    <name type="scientific">Actinophytocola oryzae</name>
    <dbReference type="NCBI Taxonomy" id="502181"/>
    <lineage>
        <taxon>Bacteria</taxon>
        <taxon>Bacillati</taxon>
        <taxon>Actinomycetota</taxon>
        <taxon>Actinomycetes</taxon>
        <taxon>Pseudonocardiales</taxon>
        <taxon>Pseudonocardiaceae</taxon>
    </lineage>
</organism>
<dbReference type="GO" id="GO:0044550">
    <property type="term" value="P:secondary metabolite biosynthetic process"/>
    <property type="evidence" value="ECO:0007669"/>
    <property type="project" value="TreeGrafter"/>
</dbReference>
<name>A0A4R7W4H2_9PSEU</name>
<dbReference type="InterPro" id="IPR045851">
    <property type="entry name" value="AMP-bd_C_sf"/>
</dbReference>
<reference evidence="6 7" key="1">
    <citation type="submission" date="2019-03" db="EMBL/GenBank/DDBJ databases">
        <title>Genomic Encyclopedia of Archaeal and Bacterial Type Strains, Phase II (KMG-II): from individual species to whole genera.</title>
        <authorList>
            <person name="Goeker M."/>
        </authorList>
    </citation>
    <scope>NUCLEOTIDE SEQUENCE [LARGE SCALE GENOMIC DNA]</scope>
    <source>
        <strain evidence="6 7">DSM 45499</strain>
    </source>
</reference>
<proteinExistence type="predicted"/>
<feature type="compositionally biased region" description="Basic residues" evidence="4">
    <location>
        <begin position="1446"/>
        <end position="1455"/>
    </location>
</feature>
<dbReference type="Pfam" id="PF00550">
    <property type="entry name" value="PP-binding"/>
    <property type="match status" value="1"/>
</dbReference>
<evidence type="ECO:0000256" key="2">
    <source>
        <dbReference type="ARBA" id="ARBA00022450"/>
    </source>
</evidence>
<dbReference type="Pfam" id="PF13193">
    <property type="entry name" value="AMP-binding_C"/>
    <property type="match status" value="1"/>
</dbReference>
<dbReference type="GO" id="GO:0031177">
    <property type="term" value="F:phosphopantetheine binding"/>
    <property type="evidence" value="ECO:0007669"/>
    <property type="project" value="InterPro"/>
</dbReference>
<evidence type="ECO:0000313" key="7">
    <source>
        <dbReference type="Proteomes" id="UP000294927"/>
    </source>
</evidence>
<dbReference type="RefSeq" id="WP_133900842.1">
    <property type="nucleotide sequence ID" value="NZ_SOCP01000001.1"/>
</dbReference>
<dbReference type="SUPFAM" id="SSF47336">
    <property type="entry name" value="ACP-like"/>
    <property type="match status" value="1"/>
</dbReference>
<dbReference type="Gene3D" id="3.30.559.10">
    <property type="entry name" value="Chloramphenicol acetyltransferase-like domain"/>
    <property type="match status" value="1"/>
</dbReference>
<dbReference type="Pfam" id="PF00668">
    <property type="entry name" value="Condensation"/>
    <property type="match status" value="1"/>
</dbReference>
<evidence type="ECO:0000256" key="1">
    <source>
        <dbReference type="ARBA" id="ARBA00001957"/>
    </source>
</evidence>
<dbReference type="SMART" id="SM00823">
    <property type="entry name" value="PKS_PP"/>
    <property type="match status" value="1"/>
</dbReference>
<dbReference type="Proteomes" id="UP000294927">
    <property type="component" value="Unassembled WGS sequence"/>
</dbReference>
<dbReference type="InterPro" id="IPR023213">
    <property type="entry name" value="CAT-like_dom_sf"/>
</dbReference>
<keyword evidence="7" id="KW-1185">Reference proteome</keyword>
<protein>
    <submittedName>
        <fullName evidence="6">Natural product biosynthesis luciferase-like monooxygenase protein</fullName>
    </submittedName>
</protein>
<evidence type="ECO:0000313" key="6">
    <source>
        <dbReference type="EMBL" id="TDV57596.1"/>
    </source>
</evidence>
<feature type="domain" description="Carrier" evidence="5">
    <location>
        <begin position="1351"/>
        <end position="1426"/>
    </location>
</feature>
<dbReference type="PANTHER" id="PTHR45527:SF1">
    <property type="entry name" value="FATTY ACID SYNTHASE"/>
    <property type="match status" value="1"/>
</dbReference>
<dbReference type="PANTHER" id="PTHR45527">
    <property type="entry name" value="NONRIBOSOMAL PEPTIDE SYNTHETASE"/>
    <property type="match status" value="1"/>
</dbReference>
<dbReference type="PROSITE" id="PS00455">
    <property type="entry name" value="AMP_BINDING"/>
    <property type="match status" value="1"/>
</dbReference>
<dbReference type="InterPro" id="IPR036736">
    <property type="entry name" value="ACP-like_sf"/>
</dbReference>
<evidence type="ECO:0000256" key="3">
    <source>
        <dbReference type="ARBA" id="ARBA00022553"/>
    </source>
</evidence>
<dbReference type="GO" id="GO:0008610">
    <property type="term" value="P:lipid biosynthetic process"/>
    <property type="evidence" value="ECO:0007669"/>
    <property type="project" value="UniProtKB-ARBA"/>
</dbReference>
<dbReference type="GO" id="GO:0016705">
    <property type="term" value="F:oxidoreductase activity, acting on paired donors, with incorporation or reduction of molecular oxygen"/>
    <property type="evidence" value="ECO:0007669"/>
    <property type="project" value="InterPro"/>
</dbReference>
<dbReference type="Gene3D" id="3.20.20.30">
    <property type="entry name" value="Luciferase-like domain"/>
    <property type="match status" value="1"/>
</dbReference>
<keyword evidence="6" id="KW-0503">Monooxygenase</keyword>
<dbReference type="OrthoDB" id="2472181at2"/>
<dbReference type="PROSITE" id="PS50075">
    <property type="entry name" value="CARRIER"/>
    <property type="match status" value="1"/>
</dbReference>
<dbReference type="SUPFAM" id="SSF51679">
    <property type="entry name" value="Bacterial luciferase-like"/>
    <property type="match status" value="1"/>
</dbReference>
<dbReference type="GO" id="GO:0004497">
    <property type="term" value="F:monooxygenase activity"/>
    <property type="evidence" value="ECO:0007669"/>
    <property type="project" value="UniProtKB-KW"/>
</dbReference>
<dbReference type="Gene3D" id="3.30.559.30">
    <property type="entry name" value="Nonribosomal peptide synthetase, condensation domain"/>
    <property type="match status" value="1"/>
</dbReference>
<dbReference type="InterPro" id="IPR042099">
    <property type="entry name" value="ANL_N_sf"/>
</dbReference>
<keyword evidence="2" id="KW-0596">Phosphopantetheine</keyword>
<dbReference type="InterPro" id="IPR020845">
    <property type="entry name" value="AMP-binding_CS"/>
</dbReference>
<feature type="compositionally biased region" description="Basic and acidic residues" evidence="4">
    <location>
        <begin position="1333"/>
        <end position="1346"/>
    </location>
</feature>
<dbReference type="SUPFAM" id="SSF56801">
    <property type="entry name" value="Acetyl-CoA synthetase-like"/>
    <property type="match status" value="2"/>
</dbReference>
<dbReference type="FunFam" id="3.40.50.980:FF:000001">
    <property type="entry name" value="Non-ribosomal peptide synthetase"/>
    <property type="match status" value="1"/>
</dbReference>
<feature type="region of interest" description="Disordered" evidence="4">
    <location>
        <begin position="1425"/>
        <end position="1455"/>
    </location>
</feature>
<dbReference type="GO" id="GO:0005829">
    <property type="term" value="C:cytosol"/>
    <property type="evidence" value="ECO:0007669"/>
    <property type="project" value="TreeGrafter"/>
</dbReference>
<dbReference type="GO" id="GO:0043041">
    <property type="term" value="P:amino acid activation for nonribosomal peptide biosynthetic process"/>
    <property type="evidence" value="ECO:0007669"/>
    <property type="project" value="TreeGrafter"/>
</dbReference>
<comment type="caution">
    <text evidence="6">The sequence shown here is derived from an EMBL/GenBank/DDBJ whole genome shotgun (WGS) entry which is preliminary data.</text>
</comment>
<evidence type="ECO:0000256" key="4">
    <source>
        <dbReference type="SAM" id="MobiDB-lite"/>
    </source>
</evidence>
<dbReference type="CDD" id="cd19531">
    <property type="entry name" value="LCL_NRPS-like"/>
    <property type="match status" value="1"/>
</dbReference>
<dbReference type="InterPro" id="IPR025110">
    <property type="entry name" value="AMP-bd_C"/>
</dbReference>
<accession>A0A4R7W4H2</accession>
<dbReference type="SUPFAM" id="SSF52777">
    <property type="entry name" value="CoA-dependent acyltransferases"/>
    <property type="match status" value="2"/>
</dbReference>
<dbReference type="Gene3D" id="1.10.1200.10">
    <property type="entry name" value="ACP-like"/>
    <property type="match status" value="1"/>
</dbReference>
<dbReference type="FunFam" id="2.30.38.10:FF:000001">
    <property type="entry name" value="Non-ribosomal peptide synthetase PvdI"/>
    <property type="match status" value="1"/>
</dbReference>
<sequence>MTETTNPETDADTVAERRELLAARLRDRVYGRTYPLSYPQQRLWFLDQLDPGNPVYVVPLVYRIHGSLDVAALEHALNGVVRRHQVLRTVFPAVGGLPRQAVRPVPEITVPVHDVSTEDDVREAAGRVCAEQARTPFDLTEDLMIRPVVVRLAADEHWLCLTLHHMACDAWSLAVLGRELSTLYRAYRGEGGTLPSLPIQYTEYAAKQEELLSGPDVADSLAYWRERLAGVPALATLPADFPRPPTQSYRGAHVTTLVPAETSAAVEALARDSGATPFAVLLAAFAVFVHGYTGEGEVVVGSPVSGRSSEAVLAMIGFCTNTVVQRLDLSGNPTFRELVAAARDESRAAIANQDLPFERLVEELHPNRDPAHNPLFQLMFSYHDGDHGGLSLPDCEVEVVPGDTATAKFDVTLGVSRTGDTLSLRLEYATDLFTAGTAARMVEHFRTALTAAVADPDLTVGAIPLLGEEELARTVAAAPAVPMPDALVHELVAAAAARTPDAPALVGAWESPDEAITYRELLDRAEVLADRLLAHGVGPDTPVGVYLDRGPDLVVALLGTMLAGGAYLPLDPGYPRARLAFMVDDSRAPVVVTSAPLTHRARRLPATLIHVDDPGTRTGAPRPTLSPDNLAYVNYTSGSTGKPKGVMVSHRAVANFFAGVDAVAEGDAPQTWLAVTSVSFDISVLELLWTLSRGHRVVVRGDEPTVSTSGGMAVPAAAQARHMDFSMFYFGGDQGGDPAEKYRLLMAGAKFADRNGFRAVWTPERHFHEFGGLYPNPSVTGAAIAAATERVEVRAGSVVLPLHDPLRVAEEWSVVDNISGGRVGMSIASGWQPNDFVLAPDVYADRKELMLRQIEELRHLWRGGSVTRRNGVGADTEVRIFPRPVSEDLPIWVTSARNPETFKAAAELGAGLLTHLLGHSIEQLADKVALYRKTWQEKGHPGDGQVTVMVHTFVGQDTDAVRELVRKPLSGYIKSSFDLLSGLGQAMGEESDPRKLPEPELDALVARAFDRFFETSALLGTPEHCADVIDQLKAIGVDEVACLVDFGVGHDDVISAFDQLRIVERISADRQRRALADEPIPVQLDRHAVTHLQCTPSVAGLLVDEPEALLGLNTLLVGGEALPEPLAAQLSERVPAVHNMYGPTEATVWATTSRVDGPVAIGKPMTNVRTYVVDTHFRPTPPGAPGELLIGGLGITRGYHGRPGLTATRFVPDPFSGEPGARLYRTGDLVRRDANGTLWFLGRLDHQVKIHGHRIELGEIENTVRAHPALRDAVCAVRGSGAQARIVAYGVPADAEPTAADLRAFCAETLPDYMVPADVVLLSALPTTPNGKVARDELPDPADRPVAEYQPPGNDLEREVAKILAEIVKVERVGVLDNFFDIGGNSLLAVQARGRLQPVLGEGLSLVDIFRYPTVRGLVAAIGGGESGGGAERARESAGKRAAALAKRRQERSRA</sequence>
<dbReference type="InterPro" id="IPR009081">
    <property type="entry name" value="PP-bd_ACP"/>
</dbReference>
<dbReference type="Pfam" id="PF00296">
    <property type="entry name" value="Bac_luciferase"/>
    <property type="match status" value="1"/>
</dbReference>